<reference evidence="1" key="1">
    <citation type="submission" date="2016-04" db="EMBL/GenBank/DDBJ databases">
        <authorList>
            <person name="Evans L.H."/>
            <person name="Alamgir A."/>
            <person name="Owens N."/>
            <person name="Weber N.D."/>
            <person name="Virtaneva K."/>
            <person name="Barbian K."/>
            <person name="Babar A."/>
            <person name="Rosenke K."/>
        </authorList>
    </citation>
    <scope>NUCLEOTIDE SEQUENCE</scope>
    <source>
        <strain evidence="1">Nono1</strain>
    </source>
</reference>
<dbReference type="EMBL" id="LT559118">
    <property type="protein sequence ID" value="SBO95373.1"/>
    <property type="molecule type" value="Genomic_DNA"/>
</dbReference>
<evidence type="ECO:0000313" key="1">
    <source>
        <dbReference type="EMBL" id="SBO95373.1"/>
    </source>
</evidence>
<dbReference type="AlphaFoldDB" id="A0A1M4E9U6"/>
<name>A0A1M4E9U6_9ACTN</name>
<protein>
    <submittedName>
        <fullName evidence="1">Uncharacterized protein</fullName>
    </submittedName>
</protein>
<gene>
    <name evidence="1" type="ORF">BN4615_P4889</name>
</gene>
<dbReference type="RefSeq" id="WP_225274757.1">
    <property type="nucleotide sequence ID" value="NZ_CP084058.1"/>
</dbReference>
<sequence>MRFIVDLEYGADGVHGQVTREGRDLPEPFHGWLDLLRVLEAPYSRGNPWDEP</sequence>
<organism evidence="1">
    <name type="scientific">Nonomuraea gerenzanensis</name>
    <dbReference type="NCBI Taxonomy" id="93944"/>
    <lineage>
        <taxon>Bacteria</taxon>
        <taxon>Bacillati</taxon>
        <taxon>Actinomycetota</taxon>
        <taxon>Actinomycetes</taxon>
        <taxon>Streptosporangiales</taxon>
        <taxon>Streptosporangiaceae</taxon>
        <taxon>Nonomuraea</taxon>
    </lineage>
</organism>
<accession>A0A1M4E9U6</accession>
<proteinExistence type="predicted"/>